<name>A0ABV8HBY4_9FLAO</name>
<dbReference type="EMBL" id="JBHSAS010000034">
    <property type="protein sequence ID" value="MFC4029614.1"/>
    <property type="molecule type" value="Genomic_DNA"/>
</dbReference>
<evidence type="ECO:0000259" key="1">
    <source>
        <dbReference type="Pfam" id="PF13021"/>
    </source>
</evidence>
<feature type="domain" description="DUF3885" evidence="1">
    <location>
        <begin position="27"/>
        <end position="201"/>
    </location>
</feature>
<evidence type="ECO:0000313" key="3">
    <source>
        <dbReference type="Proteomes" id="UP001595793"/>
    </source>
</evidence>
<accession>A0ABV8HBY4</accession>
<gene>
    <name evidence="2" type="ORF">ACFOS1_19510</name>
</gene>
<dbReference type="Proteomes" id="UP001595793">
    <property type="component" value="Unassembled WGS sequence"/>
</dbReference>
<evidence type="ECO:0000313" key="2">
    <source>
        <dbReference type="EMBL" id="MFC4029614.1"/>
    </source>
</evidence>
<dbReference type="Pfam" id="PF13021">
    <property type="entry name" value="DUF3885"/>
    <property type="match status" value="1"/>
</dbReference>
<reference evidence="3" key="1">
    <citation type="journal article" date="2019" name="Int. J. Syst. Evol. Microbiol.">
        <title>The Global Catalogue of Microorganisms (GCM) 10K type strain sequencing project: providing services to taxonomists for standard genome sequencing and annotation.</title>
        <authorList>
            <consortium name="The Broad Institute Genomics Platform"/>
            <consortium name="The Broad Institute Genome Sequencing Center for Infectious Disease"/>
            <person name="Wu L."/>
            <person name="Ma J."/>
        </authorList>
    </citation>
    <scope>NUCLEOTIDE SEQUENCE [LARGE SCALE GENOMIC DNA]</scope>
    <source>
        <strain evidence="3">CECT 9128</strain>
    </source>
</reference>
<protein>
    <submittedName>
        <fullName evidence="2">DUF3885 domain-containing protein</fullName>
    </submittedName>
</protein>
<proteinExistence type="predicted"/>
<comment type="caution">
    <text evidence="2">The sequence shown here is derived from an EMBL/GenBank/DDBJ whole genome shotgun (WGS) entry which is preliminary data.</text>
</comment>
<sequence length="212" mass="25442">MMKKKLEQKLNYLGSSIKLTDFNTIERGLKYHLRFELGDPFENGTKKRVKQATKRAIELFENHIEESSKLYILIYDLNDEMFARTPNYIHGILNTEQIKHEDYNEKLALRYFDHETEIEWTKGKLTIYLADRNDIPYSKIFNGIANTEMGFEPTVHQLVYFFQPKSKKWFWMYDDRGCLMFSDEVSDLKENLNKFDSWIVETQRSEMEKQFA</sequence>
<keyword evidence="3" id="KW-1185">Reference proteome</keyword>
<organism evidence="2 3">
    <name type="scientific">Zunongwangia endophytica</name>
    <dbReference type="NCBI Taxonomy" id="1808945"/>
    <lineage>
        <taxon>Bacteria</taxon>
        <taxon>Pseudomonadati</taxon>
        <taxon>Bacteroidota</taxon>
        <taxon>Flavobacteriia</taxon>
        <taxon>Flavobacteriales</taxon>
        <taxon>Flavobacteriaceae</taxon>
        <taxon>Zunongwangia</taxon>
    </lineage>
</organism>
<dbReference type="InterPro" id="IPR024976">
    <property type="entry name" value="DUF3885"/>
</dbReference>
<dbReference type="RefSeq" id="WP_290232187.1">
    <property type="nucleotide sequence ID" value="NZ_JAUFPZ010000002.1"/>
</dbReference>